<protein>
    <submittedName>
        <fullName evidence="1">Uncharacterized protein</fullName>
    </submittedName>
</protein>
<organism evidence="1 2">
    <name type="scientific">Pseudohongiella nitratireducens</name>
    <dbReference type="NCBI Taxonomy" id="1768907"/>
    <lineage>
        <taxon>Bacteria</taxon>
        <taxon>Pseudomonadati</taxon>
        <taxon>Pseudomonadota</taxon>
        <taxon>Gammaproteobacteria</taxon>
        <taxon>Pseudomonadales</taxon>
        <taxon>Pseudohongiellaceae</taxon>
        <taxon>Pseudohongiella</taxon>
    </lineage>
</organism>
<comment type="caution">
    <text evidence="1">The sequence shown here is derived from an EMBL/GenBank/DDBJ whole genome shotgun (WGS) entry which is preliminary data.</text>
</comment>
<dbReference type="AlphaFoldDB" id="A0A917GWH5"/>
<dbReference type="Proteomes" id="UP000627715">
    <property type="component" value="Unassembled WGS sequence"/>
</dbReference>
<evidence type="ECO:0000313" key="2">
    <source>
        <dbReference type="Proteomes" id="UP000627715"/>
    </source>
</evidence>
<proteinExistence type="predicted"/>
<gene>
    <name evidence="1" type="ORF">GCM10011403_15990</name>
</gene>
<reference evidence="1" key="1">
    <citation type="journal article" date="2014" name="Int. J. Syst. Evol. Microbiol.">
        <title>Complete genome sequence of Corynebacterium casei LMG S-19264T (=DSM 44701T), isolated from a smear-ripened cheese.</title>
        <authorList>
            <consortium name="US DOE Joint Genome Institute (JGI-PGF)"/>
            <person name="Walter F."/>
            <person name="Albersmeier A."/>
            <person name="Kalinowski J."/>
            <person name="Ruckert C."/>
        </authorList>
    </citation>
    <scope>NUCLEOTIDE SEQUENCE</scope>
    <source>
        <strain evidence="1">CGMCC 1.15425</strain>
    </source>
</reference>
<name>A0A917GWH5_9GAMM</name>
<dbReference type="EMBL" id="BMIY01000006">
    <property type="protein sequence ID" value="GGG59419.1"/>
    <property type="molecule type" value="Genomic_DNA"/>
</dbReference>
<evidence type="ECO:0000313" key="1">
    <source>
        <dbReference type="EMBL" id="GGG59419.1"/>
    </source>
</evidence>
<reference evidence="1" key="2">
    <citation type="submission" date="2020-09" db="EMBL/GenBank/DDBJ databases">
        <authorList>
            <person name="Sun Q."/>
            <person name="Zhou Y."/>
        </authorList>
    </citation>
    <scope>NUCLEOTIDE SEQUENCE</scope>
    <source>
        <strain evidence="1">CGMCC 1.15425</strain>
    </source>
</reference>
<keyword evidence="2" id="KW-1185">Reference proteome</keyword>
<accession>A0A917GWH5</accession>
<sequence length="117" mass="13230">MLEVLVALTITSLVLGGIFTLAAGSKRLAVSTQDSVRDSAAIRAKINLALIDNQFRDLQLPQSMADNAYLIETGERPEDPIRRTEPMRDLLQYYHIEYPDQETSLTGTRWIRLELPE</sequence>